<dbReference type="PANTHER" id="PTHR43760">
    <property type="entry name" value="ENDORIBONUCLEASE-RELATED"/>
    <property type="match status" value="1"/>
</dbReference>
<evidence type="ECO:0000313" key="2">
    <source>
        <dbReference type="Proteomes" id="UP000254569"/>
    </source>
</evidence>
<dbReference type="InterPro" id="IPR035959">
    <property type="entry name" value="RutC-like_sf"/>
</dbReference>
<dbReference type="EMBL" id="UGVI01000001">
    <property type="protein sequence ID" value="SUE16325.1"/>
    <property type="molecule type" value="Genomic_DNA"/>
</dbReference>
<accession>A0A379M4K4</accession>
<protein>
    <submittedName>
        <fullName evidence="1">Endoribonuclease</fullName>
    </submittedName>
</protein>
<organism evidence="1 2">
    <name type="scientific">Rhodococcus gordoniae</name>
    <dbReference type="NCBI Taxonomy" id="223392"/>
    <lineage>
        <taxon>Bacteria</taxon>
        <taxon>Bacillati</taxon>
        <taxon>Actinomycetota</taxon>
        <taxon>Actinomycetes</taxon>
        <taxon>Mycobacteriales</taxon>
        <taxon>Nocardiaceae</taxon>
        <taxon>Rhodococcus</taxon>
    </lineage>
</organism>
<dbReference type="AlphaFoldDB" id="A0A379M4K4"/>
<name>A0A379M4K4_9NOCA</name>
<dbReference type="SUPFAM" id="SSF55298">
    <property type="entry name" value="YjgF-like"/>
    <property type="match status" value="1"/>
</dbReference>
<reference evidence="1 2" key="1">
    <citation type="submission" date="2018-06" db="EMBL/GenBank/DDBJ databases">
        <authorList>
            <consortium name="Pathogen Informatics"/>
            <person name="Doyle S."/>
        </authorList>
    </citation>
    <scope>NUCLEOTIDE SEQUENCE [LARGE SCALE GENOMIC DNA]</scope>
    <source>
        <strain evidence="1 2">NCTC13296</strain>
    </source>
</reference>
<dbReference type="Gene3D" id="3.30.1330.40">
    <property type="entry name" value="RutC-like"/>
    <property type="match status" value="1"/>
</dbReference>
<dbReference type="InterPro" id="IPR013813">
    <property type="entry name" value="Endoribo_LPSP/chorism_mut-like"/>
</dbReference>
<dbReference type="Pfam" id="PF01042">
    <property type="entry name" value="Ribonuc_L-PSP"/>
    <property type="match status" value="1"/>
</dbReference>
<dbReference type="Proteomes" id="UP000254569">
    <property type="component" value="Unassembled WGS sequence"/>
</dbReference>
<proteinExistence type="predicted"/>
<dbReference type="InterPro" id="IPR006175">
    <property type="entry name" value="YjgF/YER057c/UK114"/>
</dbReference>
<gene>
    <name evidence="1" type="ORF">NCTC13296_03203</name>
</gene>
<evidence type="ECO:0000313" key="1">
    <source>
        <dbReference type="EMBL" id="SUE16325.1"/>
    </source>
</evidence>
<sequence>MSSDIAPQRVSSDIAAVAPRPQGRYVPAVLAGDTVRTAGMTPRRDGELILTGRVGAEVTVDEARAAAIVAVGNALAAIRAALPEGTPFRPVEMVVYVATAPGFTDLSVVADGASNVIERQLGVAALPARTAVGVHTLPGGAPLEIALTAVCG</sequence>
<keyword evidence="2" id="KW-1185">Reference proteome</keyword>
<dbReference type="PANTHER" id="PTHR43760:SF1">
    <property type="entry name" value="ENDORIBONUCLEASE L-PSP_CHORISMATE MUTASE-LIKE DOMAIN-CONTAINING PROTEIN"/>
    <property type="match status" value="1"/>
</dbReference>
<dbReference type="CDD" id="cd02199">
    <property type="entry name" value="YjgF_YER057c_UK114_like_1"/>
    <property type="match status" value="1"/>
</dbReference>